<evidence type="ECO:0000256" key="3">
    <source>
        <dbReference type="ARBA" id="ARBA00011984"/>
    </source>
</evidence>
<dbReference type="GO" id="GO:0003925">
    <property type="term" value="F:G protein activity"/>
    <property type="evidence" value="ECO:0007669"/>
    <property type="project" value="UniProtKB-EC"/>
</dbReference>
<dbReference type="NCBIfam" id="TIGR00231">
    <property type="entry name" value="small_GTP"/>
    <property type="match status" value="1"/>
</dbReference>
<feature type="region of interest" description="Disordered" evidence="9">
    <location>
        <begin position="141"/>
        <end position="192"/>
    </location>
</feature>
<keyword evidence="6" id="KW-0449">Lipoprotein</keyword>
<dbReference type="PROSITE" id="PS51421">
    <property type="entry name" value="RAS"/>
    <property type="match status" value="1"/>
</dbReference>
<dbReference type="PRINTS" id="PR00449">
    <property type="entry name" value="RASTRNSFRMNG"/>
</dbReference>
<comment type="catalytic activity">
    <reaction evidence="8">
        <text>GTP + H2O = GDP + phosphate + H(+)</text>
        <dbReference type="Rhea" id="RHEA:19669"/>
        <dbReference type="ChEBI" id="CHEBI:15377"/>
        <dbReference type="ChEBI" id="CHEBI:15378"/>
        <dbReference type="ChEBI" id="CHEBI:37565"/>
        <dbReference type="ChEBI" id="CHEBI:43474"/>
        <dbReference type="ChEBI" id="CHEBI:58189"/>
        <dbReference type="EC" id="3.6.5.2"/>
    </reaction>
    <physiologicalReaction direction="left-to-right" evidence="8">
        <dbReference type="Rhea" id="RHEA:19670"/>
    </physiologicalReaction>
</comment>
<comment type="subcellular location">
    <subcellularLocation>
        <location evidence="1">Membrane</location>
        <topology evidence="1">Lipid-anchor</topology>
    </subcellularLocation>
</comment>
<gene>
    <name evidence="10" type="primary">LOC111922328</name>
</gene>
<dbReference type="Pfam" id="PF00071">
    <property type="entry name" value="Ras"/>
    <property type="match status" value="1"/>
</dbReference>
<evidence type="ECO:0000256" key="9">
    <source>
        <dbReference type="SAM" id="MobiDB-lite"/>
    </source>
</evidence>
<name>A0A8C0UAR8_CYACU</name>
<evidence type="ECO:0000256" key="2">
    <source>
        <dbReference type="ARBA" id="ARBA00006270"/>
    </source>
</evidence>
<keyword evidence="4" id="KW-0547">Nucleotide-binding</keyword>
<dbReference type="InterPro" id="IPR005225">
    <property type="entry name" value="Small_GTP-bd"/>
</dbReference>
<dbReference type="AlphaFoldDB" id="A0A8C0UAR8"/>
<keyword evidence="7" id="KW-0636">Prenylation</keyword>
<dbReference type="GO" id="GO:0016020">
    <property type="term" value="C:membrane"/>
    <property type="evidence" value="ECO:0007669"/>
    <property type="project" value="UniProtKB-SubCell"/>
</dbReference>
<dbReference type="SMART" id="SM00173">
    <property type="entry name" value="RAS"/>
    <property type="match status" value="1"/>
</dbReference>
<dbReference type="InterPro" id="IPR027417">
    <property type="entry name" value="P-loop_NTPase"/>
</dbReference>
<dbReference type="SMART" id="SM00174">
    <property type="entry name" value="RHO"/>
    <property type="match status" value="1"/>
</dbReference>
<reference evidence="10" key="1">
    <citation type="submission" date="2025-08" db="UniProtKB">
        <authorList>
            <consortium name="Ensembl"/>
        </authorList>
    </citation>
    <scope>IDENTIFICATION</scope>
</reference>
<evidence type="ECO:0000256" key="4">
    <source>
        <dbReference type="ARBA" id="ARBA00022741"/>
    </source>
</evidence>
<feature type="compositionally biased region" description="Pro residues" evidence="9">
    <location>
        <begin position="152"/>
        <end position="163"/>
    </location>
</feature>
<dbReference type="Proteomes" id="UP000694410">
    <property type="component" value="Unplaced"/>
</dbReference>
<dbReference type="PROSITE" id="PS51419">
    <property type="entry name" value="RAB"/>
    <property type="match status" value="1"/>
</dbReference>
<dbReference type="Gene3D" id="3.40.50.300">
    <property type="entry name" value="P-loop containing nucleotide triphosphate hydrolases"/>
    <property type="match status" value="1"/>
</dbReference>
<reference evidence="10" key="2">
    <citation type="submission" date="2025-09" db="UniProtKB">
        <authorList>
            <consortium name="Ensembl"/>
        </authorList>
    </citation>
    <scope>IDENTIFICATION</scope>
</reference>
<dbReference type="InterPro" id="IPR001806">
    <property type="entry name" value="Small_GTPase"/>
</dbReference>
<dbReference type="Ensembl" id="ENSCCET00000010073.1">
    <property type="protein sequence ID" value="ENSCCEP00000006195.1"/>
    <property type="gene ID" value="ENSCCEG00000006680.1"/>
</dbReference>
<comment type="similarity">
    <text evidence="2">Belongs to the small GTPase superfamily. Rab family.</text>
</comment>
<protein>
    <recommendedName>
        <fullName evidence="3">small monomeric GTPase</fullName>
        <ecNumber evidence="3">3.6.5.2</ecNumber>
    </recommendedName>
</protein>
<dbReference type="FunFam" id="3.40.50.300:FF:004887">
    <property type="entry name" value="Predicted protein"/>
    <property type="match status" value="1"/>
</dbReference>
<keyword evidence="11" id="KW-1185">Reference proteome</keyword>
<evidence type="ECO:0000256" key="7">
    <source>
        <dbReference type="ARBA" id="ARBA00023289"/>
    </source>
</evidence>
<evidence type="ECO:0000256" key="1">
    <source>
        <dbReference type="ARBA" id="ARBA00004635"/>
    </source>
</evidence>
<sequence length="192" mass="21226">HPAHISTIGVDFKMKTIEVDGIKVRIQIWDTAGQERYQTITKQYYRRAQGIFLVYDISSERSYQHIVKWASDVDEYAPDGVQKILIGNKADEEHKRQVPKEQGLQVSGGCCVLPPRGQDPSCTPSMASLFLSPLCTRDPNSPPAALPLSGTPRPPQPLPPRPGTLPILQSVPRHPKSCSPSVWEPSSTPPLQ</sequence>
<keyword evidence="5" id="KW-0342">GTP-binding</keyword>
<dbReference type="SUPFAM" id="SSF52540">
    <property type="entry name" value="P-loop containing nucleoside triphosphate hydrolases"/>
    <property type="match status" value="1"/>
</dbReference>
<dbReference type="SMART" id="SM00175">
    <property type="entry name" value="RAB"/>
    <property type="match status" value="1"/>
</dbReference>
<dbReference type="InterPro" id="IPR050305">
    <property type="entry name" value="Small_GTPase_Rab"/>
</dbReference>
<organism evidence="10 11">
    <name type="scientific">Cyanistes caeruleus</name>
    <name type="common">Eurasian blue tit</name>
    <name type="synonym">Parus caeruleus</name>
    <dbReference type="NCBI Taxonomy" id="156563"/>
    <lineage>
        <taxon>Eukaryota</taxon>
        <taxon>Metazoa</taxon>
        <taxon>Chordata</taxon>
        <taxon>Craniata</taxon>
        <taxon>Vertebrata</taxon>
        <taxon>Euteleostomi</taxon>
        <taxon>Archelosauria</taxon>
        <taxon>Archosauria</taxon>
        <taxon>Dinosauria</taxon>
        <taxon>Saurischia</taxon>
        <taxon>Theropoda</taxon>
        <taxon>Coelurosauria</taxon>
        <taxon>Aves</taxon>
        <taxon>Neognathae</taxon>
        <taxon>Neoaves</taxon>
        <taxon>Telluraves</taxon>
        <taxon>Australaves</taxon>
        <taxon>Passeriformes</taxon>
        <taxon>Paridae</taxon>
        <taxon>Cyanistes</taxon>
    </lineage>
</organism>
<dbReference type="GO" id="GO:0005525">
    <property type="term" value="F:GTP binding"/>
    <property type="evidence" value="ECO:0007669"/>
    <property type="project" value="UniProtKB-KW"/>
</dbReference>
<dbReference type="PANTHER" id="PTHR47980">
    <property type="entry name" value="LD44762P"/>
    <property type="match status" value="1"/>
</dbReference>
<evidence type="ECO:0000313" key="11">
    <source>
        <dbReference type="Proteomes" id="UP000694410"/>
    </source>
</evidence>
<proteinExistence type="inferred from homology"/>
<evidence type="ECO:0000256" key="6">
    <source>
        <dbReference type="ARBA" id="ARBA00023288"/>
    </source>
</evidence>
<dbReference type="EC" id="3.6.5.2" evidence="3"/>
<evidence type="ECO:0000313" key="10">
    <source>
        <dbReference type="Ensembl" id="ENSCCEP00000006195.1"/>
    </source>
</evidence>
<accession>A0A8C0UAR8</accession>
<evidence type="ECO:0000256" key="8">
    <source>
        <dbReference type="ARBA" id="ARBA00047660"/>
    </source>
</evidence>
<evidence type="ECO:0000256" key="5">
    <source>
        <dbReference type="ARBA" id="ARBA00023134"/>
    </source>
</evidence>